<dbReference type="InterPro" id="IPR011856">
    <property type="entry name" value="tRNA_endonuc-like_dom_sf"/>
</dbReference>
<evidence type="ECO:0000256" key="2">
    <source>
        <dbReference type="ARBA" id="ARBA00023128"/>
    </source>
</evidence>
<dbReference type="Proteomes" id="UP000077315">
    <property type="component" value="Unassembled WGS sequence"/>
</dbReference>
<dbReference type="GO" id="GO:0003676">
    <property type="term" value="F:nucleic acid binding"/>
    <property type="evidence" value="ECO:0007669"/>
    <property type="project" value="InterPro"/>
</dbReference>
<gene>
    <name evidence="3" type="ORF">PHYBLDRAFT_60484</name>
</gene>
<comment type="subcellular location">
    <subcellularLocation>
        <location evidence="1">Mitochondrion</location>
    </subcellularLocation>
</comment>
<proteinExistence type="predicted"/>
<dbReference type="RefSeq" id="XP_018295393.1">
    <property type="nucleotide sequence ID" value="XM_018440649.1"/>
</dbReference>
<dbReference type="GeneID" id="29001555"/>
<reference evidence="4" key="1">
    <citation type="submission" date="2015-06" db="EMBL/GenBank/DDBJ databases">
        <title>Expansion of signal transduction pathways in fungi by whole-genome duplication.</title>
        <authorList>
            <consortium name="DOE Joint Genome Institute"/>
            <person name="Corrochano L.M."/>
            <person name="Kuo A."/>
            <person name="Marcet-Houben M."/>
            <person name="Polaino S."/>
            <person name="Salamov A."/>
            <person name="Villalobos J.M."/>
            <person name="Alvarez M.I."/>
            <person name="Avalos J."/>
            <person name="Benito E.P."/>
            <person name="Benoit I."/>
            <person name="Burger G."/>
            <person name="Camino L.P."/>
            <person name="Canovas D."/>
            <person name="Cerda-Olmedo E."/>
            <person name="Cheng J.-F."/>
            <person name="Dominguez A."/>
            <person name="Elias M."/>
            <person name="Eslava A.P."/>
            <person name="Glaser F."/>
            <person name="Grimwood J."/>
            <person name="Gutierrez G."/>
            <person name="Heitman J."/>
            <person name="Henrissat B."/>
            <person name="Iturriaga E.A."/>
            <person name="Lang B.F."/>
            <person name="Lavin J.L."/>
            <person name="Lee S."/>
            <person name="Li W."/>
            <person name="Lindquist E."/>
            <person name="Lopez-Garcia S."/>
            <person name="Luque E.M."/>
            <person name="Marcos A.T."/>
            <person name="Martin J."/>
            <person name="McCluskey K."/>
            <person name="Medina H.R."/>
            <person name="Miralles-Duran A."/>
            <person name="Miyazaki A."/>
            <person name="Munoz-Torres E."/>
            <person name="Oguiza J.A."/>
            <person name="Ohm R."/>
            <person name="Olmedo M."/>
            <person name="Orejas M."/>
            <person name="Ortiz-Castellanos L."/>
            <person name="Pisabarro A.G."/>
            <person name="Rodriguez-Romero J."/>
            <person name="Ruiz-Herrera J."/>
            <person name="Ruiz-Vazquez R."/>
            <person name="Sanz C."/>
            <person name="Schackwitz W."/>
            <person name="Schmutz J."/>
            <person name="Shahriari M."/>
            <person name="Shelest E."/>
            <person name="Silva-Franco F."/>
            <person name="Soanes D."/>
            <person name="Syed K."/>
            <person name="Tagua V.G."/>
            <person name="Talbot N.J."/>
            <person name="Thon M."/>
            <person name="De vries R.P."/>
            <person name="Wiebenga A."/>
            <person name="Yadav J.S."/>
            <person name="Braun E.L."/>
            <person name="Baker S."/>
            <person name="Garre V."/>
            <person name="Horwitz B."/>
            <person name="Torres-Martinez S."/>
            <person name="Idnurm A."/>
            <person name="Herrera-Estrella A."/>
            <person name="Gabaldon T."/>
            <person name="Grigoriev I.V."/>
        </authorList>
    </citation>
    <scope>NUCLEOTIDE SEQUENCE [LARGE SCALE GENOMIC DNA]</scope>
    <source>
        <strain evidence="4">NRRL 1555(-)</strain>
    </source>
</reference>
<dbReference type="InParanoid" id="A0A162URN5"/>
<protein>
    <recommendedName>
        <fullName evidence="5">Required for respiratory growth protein 7, mitochondrial</fullName>
    </recommendedName>
</protein>
<accession>A0A162URN5</accession>
<name>A0A162URN5_PHYB8</name>
<dbReference type="PANTHER" id="PTHR28133:SF1">
    <property type="entry name" value="REQUIRED FOR RESPIRATORY GROWTH PROTEIN 7, MITOCHONDRIAL"/>
    <property type="match status" value="1"/>
</dbReference>
<dbReference type="Pfam" id="PF10356">
    <property type="entry name" value="RRG7"/>
    <property type="match status" value="1"/>
</dbReference>
<dbReference type="EMBL" id="KV440974">
    <property type="protein sequence ID" value="OAD77353.1"/>
    <property type="molecule type" value="Genomic_DNA"/>
</dbReference>
<dbReference type="InterPro" id="IPR018828">
    <property type="entry name" value="RRG7"/>
</dbReference>
<dbReference type="VEuPathDB" id="FungiDB:PHYBLDRAFT_60484"/>
<evidence type="ECO:0008006" key="5">
    <source>
        <dbReference type="Google" id="ProtNLM"/>
    </source>
</evidence>
<keyword evidence="4" id="KW-1185">Reference proteome</keyword>
<evidence type="ECO:0000313" key="4">
    <source>
        <dbReference type="Proteomes" id="UP000077315"/>
    </source>
</evidence>
<dbReference type="GO" id="GO:0005739">
    <property type="term" value="C:mitochondrion"/>
    <property type="evidence" value="ECO:0007669"/>
    <property type="project" value="UniProtKB-SubCell"/>
</dbReference>
<dbReference type="PANTHER" id="PTHR28133">
    <property type="entry name" value="REQUIRED FOR RESPIRATORY GROWTH PROTEIN 7, MITOCHONDRIAL"/>
    <property type="match status" value="1"/>
</dbReference>
<dbReference type="OrthoDB" id="20734at2759"/>
<keyword evidence="2" id="KW-0496">Mitochondrion</keyword>
<sequence>MALFSKRVLTGTRSKALQQSGLDSFLKQSIHKDPTSSVYLGTMFEMQTMEALQTIGMDLSHVGGKGDRGVDLSGEWPLALSSTFAVPRLIVQCKRLQKGCSPDHLRSLVGTVVNMAHPTQPTIGILATLGHRPFTKELSGHFLSSQVPLGLAMVDENCLKSLVFNLPAQEILQGVVVTTRYTAAGDRVPVVTFKGQVIDIENKMCI</sequence>
<organism evidence="3 4">
    <name type="scientific">Phycomyces blakesleeanus (strain ATCC 8743b / DSM 1359 / FGSC 10004 / NBRC 33097 / NRRL 1555)</name>
    <dbReference type="NCBI Taxonomy" id="763407"/>
    <lineage>
        <taxon>Eukaryota</taxon>
        <taxon>Fungi</taxon>
        <taxon>Fungi incertae sedis</taxon>
        <taxon>Mucoromycota</taxon>
        <taxon>Mucoromycotina</taxon>
        <taxon>Mucoromycetes</taxon>
        <taxon>Mucorales</taxon>
        <taxon>Phycomycetaceae</taxon>
        <taxon>Phycomyces</taxon>
    </lineage>
</organism>
<evidence type="ECO:0000313" key="3">
    <source>
        <dbReference type="EMBL" id="OAD77353.1"/>
    </source>
</evidence>
<evidence type="ECO:0000256" key="1">
    <source>
        <dbReference type="ARBA" id="ARBA00004173"/>
    </source>
</evidence>
<dbReference type="Gene3D" id="3.40.1350.10">
    <property type="match status" value="1"/>
</dbReference>
<dbReference type="AlphaFoldDB" id="A0A162URN5"/>